<organism evidence="4 5">
    <name type="scientific">Rivihabitans pingtungensis</name>
    <dbReference type="NCBI Taxonomy" id="1054498"/>
    <lineage>
        <taxon>Bacteria</taxon>
        <taxon>Pseudomonadati</taxon>
        <taxon>Pseudomonadota</taxon>
        <taxon>Betaproteobacteria</taxon>
        <taxon>Neisseriales</taxon>
        <taxon>Aquaspirillaceae</taxon>
        <taxon>Rivihabitans</taxon>
    </lineage>
</organism>
<dbReference type="RefSeq" id="WP_110391120.1">
    <property type="nucleotide sequence ID" value="NZ_QJKI01000013.1"/>
</dbReference>
<dbReference type="SUPFAM" id="SSF53271">
    <property type="entry name" value="PRTase-like"/>
    <property type="match status" value="1"/>
</dbReference>
<dbReference type="OrthoDB" id="9793412at2"/>
<dbReference type="PANTHER" id="PTHR47505:SF1">
    <property type="entry name" value="DNA UTILIZATION PROTEIN YHGH"/>
    <property type="match status" value="1"/>
</dbReference>
<dbReference type="Pfam" id="PF00156">
    <property type="entry name" value="Pribosyltran"/>
    <property type="match status" value="1"/>
</dbReference>
<dbReference type="InterPro" id="IPR029057">
    <property type="entry name" value="PRTase-like"/>
</dbReference>
<evidence type="ECO:0000259" key="2">
    <source>
        <dbReference type="Pfam" id="PF00156"/>
    </source>
</evidence>
<evidence type="ECO:0000259" key="3">
    <source>
        <dbReference type="Pfam" id="PF18912"/>
    </source>
</evidence>
<keyword evidence="5" id="KW-1185">Reference proteome</keyword>
<sequence length="234" mass="25513">MLSNLYRYFLNSAARLSQHCVLCGVGGQGWLCPPCRADLPRLAAGRCPRCATPGRQGALCAACRQSPPPWQALHVAHPYAWPLDALLHAFKYRQQLALARPLAELMAEGVRHAPRPDWLAPIPLSAARLRERGFNQSEELARQLGKILRLPCQADTLLRTRDTPAQAGLNRAGRLHNLAGAFAVNRPVEGRFIVLIDDVSTTGATLAEAAQSLARQGARRVEAWALMKALTHGA</sequence>
<evidence type="ECO:0000256" key="1">
    <source>
        <dbReference type="ARBA" id="ARBA00008007"/>
    </source>
</evidence>
<dbReference type="Pfam" id="PF18912">
    <property type="entry name" value="DZR_2"/>
    <property type="match status" value="1"/>
</dbReference>
<feature type="domain" description="Phosphoribosyltransferase" evidence="2">
    <location>
        <begin position="138"/>
        <end position="228"/>
    </location>
</feature>
<dbReference type="AlphaFoldDB" id="A0A318KQR7"/>
<name>A0A318KQR7_9NEIS</name>
<proteinExistence type="inferred from homology"/>
<accession>A0A318KQR7</accession>
<dbReference type="PANTHER" id="PTHR47505">
    <property type="entry name" value="DNA UTILIZATION PROTEIN YHGH"/>
    <property type="match status" value="1"/>
</dbReference>
<comment type="similarity">
    <text evidence="1">Belongs to the ComF/GntX family.</text>
</comment>
<comment type="caution">
    <text evidence="4">The sequence shown here is derived from an EMBL/GenBank/DDBJ whole genome shotgun (WGS) entry which is preliminary data.</text>
</comment>
<evidence type="ECO:0000313" key="5">
    <source>
        <dbReference type="Proteomes" id="UP000247555"/>
    </source>
</evidence>
<dbReference type="InterPro" id="IPR000836">
    <property type="entry name" value="PRTase_dom"/>
</dbReference>
<reference evidence="4 5" key="1">
    <citation type="submission" date="2018-05" db="EMBL/GenBank/DDBJ databases">
        <title>Genomic Encyclopedia of Type Strains, Phase IV (KMG-IV): sequencing the most valuable type-strain genomes for metagenomic binning, comparative biology and taxonomic classification.</title>
        <authorList>
            <person name="Goeker M."/>
        </authorList>
    </citation>
    <scope>NUCLEOTIDE SEQUENCE [LARGE SCALE GENOMIC DNA]</scope>
    <source>
        <strain evidence="4 5">DSM 29661</strain>
    </source>
</reference>
<dbReference type="Proteomes" id="UP000247555">
    <property type="component" value="Unassembled WGS sequence"/>
</dbReference>
<protein>
    <submittedName>
        <fullName evidence="4">ComF family protein</fullName>
    </submittedName>
</protein>
<dbReference type="InterPro" id="IPR051910">
    <property type="entry name" value="ComF/GntX_DNA_util-trans"/>
</dbReference>
<feature type="domain" description="Double zinc ribbon" evidence="3">
    <location>
        <begin position="18"/>
        <end position="64"/>
    </location>
</feature>
<dbReference type="CDD" id="cd06223">
    <property type="entry name" value="PRTases_typeI"/>
    <property type="match status" value="1"/>
</dbReference>
<dbReference type="Gene3D" id="3.40.50.2020">
    <property type="match status" value="1"/>
</dbReference>
<dbReference type="EMBL" id="QJKI01000013">
    <property type="protein sequence ID" value="PXX78036.1"/>
    <property type="molecule type" value="Genomic_DNA"/>
</dbReference>
<dbReference type="InterPro" id="IPR044005">
    <property type="entry name" value="DZR_2"/>
</dbReference>
<evidence type="ECO:0000313" key="4">
    <source>
        <dbReference type="EMBL" id="PXX78036.1"/>
    </source>
</evidence>
<gene>
    <name evidence="4" type="ORF">DFR34_11345</name>
</gene>